<sequence>MKLLTTTTAAAAAAALFTLFTTLAAAQVCPGAEGCTGPGCQLSWVPEEKCSACSCLAVAARAAAPTHPPEPRIGIPAGRM</sequence>
<keyword evidence="3" id="KW-1185">Reference proteome</keyword>
<name>A0ABQ8G831_9PEZI</name>
<protein>
    <submittedName>
        <fullName evidence="2">Uncharacterized protein</fullName>
    </submittedName>
</protein>
<keyword evidence="1" id="KW-0732">Signal</keyword>
<evidence type="ECO:0000313" key="3">
    <source>
        <dbReference type="Proteomes" id="UP000774617"/>
    </source>
</evidence>
<gene>
    <name evidence="2" type="ORF">B0J12DRAFT_786561</name>
</gene>
<evidence type="ECO:0000256" key="1">
    <source>
        <dbReference type="SAM" id="SignalP"/>
    </source>
</evidence>
<evidence type="ECO:0000313" key="2">
    <source>
        <dbReference type="EMBL" id="KAH7047567.1"/>
    </source>
</evidence>
<dbReference type="EMBL" id="JAGTJR010000016">
    <property type="protein sequence ID" value="KAH7047567.1"/>
    <property type="molecule type" value="Genomic_DNA"/>
</dbReference>
<organism evidence="2 3">
    <name type="scientific">Macrophomina phaseolina</name>
    <dbReference type="NCBI Taxonomy" id="35725"/>
    <lineage>
        <taxon>Eukaryota</taxon>
        <taxon>Fungi</taxon>
        <taxon>Dikarya</taxon>
        <taxon>Ascomycota</taxon>
        <taxon>Pezizomycotina</taxon>
        <taxon>Dothideomycetes</taxon>
        <taxon>Dothideomycetes incertae sedis</taxon>
        <taxon>Botryosphaeriales</taxon>
        <taxon>Botryosphaeriaceae</taxon>
        <taxon>Macrophomina</taxon>
    </lineage>
</organism>
<dbReference type="Proteomes" id="UP000774617">
    <property type="component" value="Unassembled WGS sequence"/>
</dbReference>
<reference evidence="2 3" key="1">
    <citation type="journal article" date="2021" name="Nat. Commun.">
        <title>Genetic determinants of endophytism in the Arabidopsis root mycobiome.</title>
        <authorList>
            <person name="Mesny F."/>
            <person name="Miyauchi S."/>
            <person name="Thiergart T."/>
            <person name="Pickel B."/>
            <person name="Atanasova L."/>
            <person name="Karlsson M."/>
            <person name="Huettel B."/>
            <person name="Barry K.W."/>
            <person name="Haridas S."/>
            <person name="Chen C."/>
            <person name="Bauer D."/>
            <person name="Andreopoulos W."/>
            <person name="Pangilinan J."/>
            <person name="LaButti K."/>
            <person name="Riley R."/>
            <person name="Lipzen A."/>
            <person name="Clum A."/>
            <person name="Drula E."/>
            <person name="Henrissat B."/>
            <person name="Kohler A."/>
            <person name="Grigoriev I.V."/>
            <person name="Martin F.M."/>
            <person name="Hacquard S."/>
        </authorList>
    </citation>
    <scope>NUCLEOTIDE SEQUENCE [LARGE SCALE GENOMIC DNA]</scope>
    <source>
        <strain evidence="2 3">MPI-SDFR-AT-0080</strain>
    </source>
</reference>
<feature type="signal peptide" evidence="1">
    <location>
        <begin position="1"/>
        <end position="26"/>
    </location>
</feature>
<accession>A0ABQ8G831</accession>
<proteinExistence type="predicted"/>
<feature type="chain" id="PRO_5046654160" evidence="1">
    <location>
        <begin position="27"/>
        <end position="80"/>
    </location>
</feature>
<comment type="caution">
    <text evidence="2">The sequence shown here is derived from an EMBL/GenBank/DDBJ whole genome shotgun (WGS) entry which is preliminary data.</text>
</comment>